<dbReference type="Gene3D" id="3.40.50.410">
    <property type="entry name" value="von Willebrand factor, type A domain"/>
    <property type="match status" value="1"/>
</dbReference>
<dbReference type="PANTHER" id="PTHR32305:SF15">
    <property type="entry name" value="PROTEIN RHSA-RELATED"/>
    <property type="match status" value="1"/>
</dbReference>
<dbReference type="Pfam" id="PF05593">
    <property type="entry name" value="RHS_repeat"/>
    <property type="match status" value="1"/>
</dbReference>
<dbReference type="RefSeq" id="WP_180568593.1">
    <property type="nucleotide sequence ID" value="NZ_JACCKB010000015.1"/>
</dbReference>
<dbReference type="Pfam" id="PF05345">
    <property type="entry name" value="He_PIG"/>
    <property type="match status" value="9"/>
</dbReference>
<feature type="domain" description="Cadherin" evidence="5">
    <location>
        <begin position="1881"/>
        <end position="1991"/>
    </location>
</feature>
<dbReference type="InterPro" id="IPR031325">
    <property type="entry name" value="RHS_repeat"/>
</dbReference>
<dbReference type="CDD" id="cd00198">
    <property type="entry name" value="vWFA"/>
    <property type="match status" value="1"/>
</dbReference>
<dbReference type="SMART" id="SM00112">
    <property type="entry name" value="CA"/>
    <property type="match status" value="4"/>
</dbReference>
<sequence>MGTRFKWLVGILSTTYFLVASSVLSAASPFAADVLVVIDESGSMEKEQSWIGEVVPLLEENLKNYGIGNESTANQYGLIGFGDNAQVPRKVLIDGESMGSADAFVNAAKQLHTSGGTEDGWRGIQYALTDYPRRDEAALNIILATDEDRDNTDSTITYESVLKQLTDSRALLNAVVNVQITCEDGKPALGMDSNGVGYQVDGNGGYTTCNNAKASGGDGNTVAHYVNLALENGGAVWDLNVLRQGGHFAQSFTNALLDIKVEEILKQRPLGDLVAVATVYPNPAVANQPITLDGASSFSQLDGREVVSWNWDLDSDGNYDQSGPVVTHAFPKMGEYPVILQVTDNSEPPLTDTVTIKVNINLPPLPPSANAGGPYLFCPNTQPWRLDGSKSENPDDGLHEEEKPADKIIEYVWDLNNDMKFDDGYGAIINATEVLSKLGVGDHIIRLKVTDNTSQAFPSSELANLSDVAVTQVQIRDVSDPLCQCLPDITADRIKAKISKGNTASYVELTWNNMEAHHYAIYRSQTQGGPYTHIADVDGSNISYDDREVESNAYYYMVSAVKANGHEQCRSVEVAVSGNNGGNTVPVFDSVPVLTATENSQYEYQANAIDNDFGDHITYELLTAPAGMTVNPQSGLIQWTPNNAQVASHTVAVRAFDIYGAFDQQRFVIKVENSNQPPQIVSEAITTVKAKSEYKYKVQAVDPDQGDKLTFSLITAPQGMHIDSGTGDISWIPLNTQVGEHEIHIKVADAAGLEDNQQFKLVVKELNLPPKFTSVPLTTVVEETNYQYQVKATDPNVNDTIIYSLDTFPAGMKINPNTGVVNWLPNTQQIGEHKVVIVAADQHNAKASQTFSVKVKEANKPPQITTDKLPNAFEGKPYQITLQANDPNSNDTLTFSLTGPANIKIDAKTGVITWLPLSTQIGSQTVTVQVKDNHGLTTSKQFSILVVEINEAPVATPLALETKENISLNIQLAATDPDGDELIYTIVKQPEHGTVYGEVPHLIYLPNAYFSGNDEFTYEVSDGRLTSSARVTIATEPTVDNHPPEIISKPKQKYTLEVQSGQPQPLALERWKPVVLFDVSGDPTPSWQITNNGKTAVQSVNADPSAFIGDFHLANNQVSGTWRVSTTSDDDYIGFVFGYQNPYQFYLFDWKQNAQTFEGMHAERGMTLKVFNLAADGSEGKPQFWPTNPANGKVLFNNDVPWTANVDYDFVLSFRPGQINITVKQGDQVIESFSVEDTTFTDGLFGFYNYSQSHVEYSGFTAERLANRTYIYPVIAKDPDNDVLKYELINAPEGMSIDSTSGQLIWQVTEDKVGTYPVTIKVTDTQGASDQQAFNLTIADSRPVITTLELSDGFVGNSYKADINAFDKNPESYLVFDLLEAPFGMSIEPMTGQINWIPTIGDLGKHIVVVQVTNEQGLSSQRKYSLNIKKASLNKPPYFTSAANTEAIVGQLYQYVPEAVDPEGEVIDFGMAHIPYGMTMFDGNTIEWVPTADQKGTHEIILEVRDESGNVGKQIFLITVATVEGNHLPEFLSTPESNVVVGNEFYYQPEVIDPDGDLVSLSLIHKPDGMTIEAGKIKWKPALEQTGFHQAIILARDARGAEATQQFEILVRKEAINQEPVITSTPSQAVMVGDNFNYTVLVEDPENDPYSLYLVANPEGMKVRENKIIHWQPTASDIGTHSITLRAKDQAGNVVQQRFKLNVTVDGNNTPPEITSQPTGIAYIGESYQYTITVEDKEGDPVLISIESAPAGMKLDATTNVLSWEPQAEALGQHQIKLMVSDNRGGINTYTYTLHVVERSTSNLPPKIISTPPQKTLSGETYQYQVQATDPEGGVLVYNLRSSPDGMLINETGLISWQTDNTHIGKHSVIIRVEDEAGSFTEQSFSVLVEDSLNHSPKITSVPGYTAMPGVAYQYQITAVDTDGDVLSYQLLNAPADMSVNDTGLVVWVPKENQLGEHNIQIKVADGRGGYQLQTYTLHVLNNNENHSPIISSQPPAIAVVDQTYQYQLIASDVDGDSLSYSITNGPEGLTVGSSGLIQWLPDSQFAEHSYQVSITVSDGQATVTQTYNLTVLSQPELLDGQLTVSSQTVKLGESVIINLAITGGSGEHSAKVTVNGLVLALNDGKAEYTPNDVGRYEVVARVSDGDEEFILKDRFTAYKDDDAEVPVVKIISPDSNDKLTDIVDIVATVEDANLADYRLSVAPKKTRILTTDLQLIAEGASSVNNEVIGQLDPSLLMNGLYVLFLEAIDLNGNKTTDTINLAIEGDLKVGNFSFTVKDIELPLAGIPIQINRTYDSRRRNELLDFGYGWSIDYQNVKVEESRVPGSHWELNQYATGPLGILKKYCVEPQGSPLITVTLPNGDVEKFEVAASPKCNDVTPIKDVQLVFNAVGDSKHSKLEALDSSHGYLNGNTIMDLGSFSAIDPKAYKLTTRNGFKYYLDQDFGITKVIDVNGNTLTYSNNGISHSNGESITFARDNSGKITSITQPDGRKWYYKLNSRSDLIKAINPLNQGVEYSYNRSHGLLDIIDSLGNKLVKNIYDDNGRLIAQEDSNGKRTSFNHDLEGKQSVVTDRNGNTTTYYYDEQGNVTSKVDAIGGVTKYTYDQEGNKTSEINQLGYSTTATYDKNNDLISETDALGNTTKYTYNTRGQELTITDALGNTYINSYDGVGNLLSVKDPVGNLAGNNINVKGLVTKTTDVTGSTTEYSYNEKGQKVTETNALGHTTTFTYDDSGNVKTESRQRMASDGSIVTEVTTYTYDDLDRVIKTQHSNGSVTAKEYDAVGNEVATVDALGHRIEYKYDAYRQLIETRYPDNTTEKKQYDAEGNVLVATDRAGRITQYSYDALNRQTKVIYPDGSTTQTVYDAVGQVVAEIDANGNRTEYEYDAAGRRTLTRDALGNEYSFEYDAEGNLIAEVDANDHRTAYVYNTLGQRIETIYQNDSRQTTTFDALSRRTGQSDQASVKTSYQYDKLGQLIKVIDALGSATTYSYDSAGNKLTQTDAEGRTTHWVYDAAGRVTSRTLPMGQTESFTYDANGNLIGKMDFNGQTTLYKYDSNNRHVRSEYADSRVETFQYDAVGNRTQVQVTLANDTVKTTAYSYDQRNRLISETQPDGAVIHYKYDQAGNRTQVKVTQSNGQVSTTDYSFDKLNRLQSVTDSNGTTTYGYDAVGNRTSVSYPNGNSQVYSYDSLNRLTKLETYNQSGGLLQSYHYTLHPTGRRTQIEEHNGRATAYSYDKLYRLTSENITDGGNGNYAANYQYDKVGNRTQSVVNGVTTQYSYDDNDRLIQQGGIHYSYDANGNTLKEAVDGKATTYRYDAKNKLAAVEKEGKSASYRYNYNGIRIAKTENGVTTNFIVDTNRNYAQVLVESDGTNQINYTYGDDLVSQKRNGTSSYYHYDGLGSTRALSDTTGVITDTYNYEAFGSLLNSTGTTKNNYLFTGEQFDSGLNQYYLRARYYNQQSGRFTQMDSWMGSKFAPNSLNKYNYTESDPANGVDPSGYFTIASVSIGNLNVSFGNVVRYTSLFNQVVTKLDAAITVMEMGNALRKALSNNAIHRSIKSLKATGAEPRFRYQLAYPEEGLNILFSHLPEVVRNITQKGLMNNFLKNKKNDLLIYGPTPEMKKTPWPAAGTRILIGKLSLVKSKRKVYLELGASAKHRGRFIGIGNTQGSTKGHEQWFRMDYHSPHGNEAAIWGNYHAHYGK</sequence>
<dbReference type="InterPro" id="IPR022385">
    <property type="entry name" value="Rhs_assc_core"/>
</dbReference>
<dbReference type="NCBIfam" id="TIGR01643">
    <property type="entry name" value="YD_repeat_2x"/>
    <property type="match status" value="15"/>
</dbReference>
<dbReference type="InterPro" id="IPR008859">
    <property type="entry name" value="Thrombospondin_C"/>
</dbReference>
<dbReference type="InterPro" id="IPR002126">
    <property type="entry name" value="Cadherin-like_dom"/>
</dbReference>
<feature type="domain" description="VWFA" evidence="4">
    <location>
        <begin position="33"/>
        <end position="178"/>
    </location>
</feature>
<dbReference type="InterPro" id="IPR035986">
    <property type="entry name" value="PKD_dom_sf"/>
</dbReference>
<dbReference type="GO" id="GO:0007156">
    <property type="term" value="P:homophilic cell adhesion via plasma membrane adhesion molecules"/>
    <property type="evidence" value="ECO:0007669"/>
    <property type="project" value="InterPro"/>
</dbReference>
<feature type="signal peptide" evidence="2">
    <location>
        <begin position="1"/>
        <end position="31"/>
    </location>
</feature>
<gene>
    <name evidence="7" type="ORF">H0A36_11145</name>
</gene>
<keyword evidence="8" id="KW-1185">Reference proteome</keyword>
<evidence type="ECO:0000256" key="2">
    <source>
        <dbReference type="SAM" id="SignalP"/>
    </source>
</evidence>
<evidence type="ECO:0000259" key="4">
    <source>
        <dbReference type="PROSITE" id="PS50234"/>
    </source>
</evidence>
<dbReference type="CDD" id="cd00146">
    <property type="entry name" value="PKD"/>
    <property type="match status" value="1"/>
</dbReference>
<dbReference type="InterPro" id="IPR000601">
    <property type="entry name" value="PKD_dom"/>
</dbReference>
<dbReference type="GO" id="GO:0016020">
    <property type="term" value="C:membrane"/>
    <property type="evidence" value="ECO:0007669"/>
    <property type="project" value="InterPro"/>
</dbReference>
<dbReference type="Proteomes" id="UP000569732">
    <property type="component" value="Unassembled WGS sequence"/>
</dbReference>
<dbReference type="SUPFAM" id="SSF53300">
    <property type="entry name" value="vWA-like"/>
    <property type="match status" value="1"/>
</dbReference>
<dbReference type="InterPro" id="IPR056823">
    <property type="entry name" value="TEN-like_YD-shell"/>
</dbReference>
<feature type="domain" description="PKD" evidence="3">
    <location>
        <begin position="303"/>
        <end position="365"/>
    </location>
</feature>
<dbReference type="PANTHER" id="PTHR32305">
    <property type="match status" value="1"/>
</dbReference>
<dbReference type="InterPro" id="IPR013783">
    <property type="entry name" value="Ig-like_fold"/>
</dbReference>
<dbReference type="Pfam" id="PF05735">
    <property type="entry name" value="TSP_C"/>
    <property type="match status" value="1"/>
</dbReference>
<dbReference type="NCBIfam" id="TIGR03696">
    <property type="entry name" value="Rhs_assc_core"/>
    <property type="match status" value="1"/>
</dbReference>
<dbReference type="GO" id="GO:0005576">
    <property type="term" value="C:extracellular region"/>
    <property type="evidence" value="ECO:0007669"/>
    <property type="project" value="InterPro"/>
</dbReference>
<dbReference type="Gene3D" id="3.90.930.1">
    <property type="match status" value="1"/>
</dbReference>
<dbReference type="Gene3D" id="2.180.10.10">
    <property type="entry name" value="RHS repeat-associated core"/>
    <property type="match status" value="3"/>
</dbReference>
<dbReference type="InterPro" id="IPR022409">
    <property type="entry name" value="PKD/Chitinase_dom"/>
</dbReference>
<evidence type="ECO:0000259" key="3">
    <source>
        <dbReference type="PROSITE" id="PS50093"/>
    </source>
</evidence>
<dbReference type="Pfam" id="PF18911">
    <property type="entry name" value="PKD_4"/>
    <property type="match status" value="1"/>
</dbReference>
<feature type="chain" id="PRO_5032450330" evidence="2">
    <location>
        <begin position="32"/>
        <end position="3698"/>
    </location>
</feature>
<evidence type="ECO:0000259" key="6">
    <source>
        <dbReference type="PROSITE" id="PS51236"/>
    </source>
</evidence>
<dbReference type="Gene3D" id="2.60.120.200">
    <property type="match status" value="1"/>
</dbReference>
<dbReference type="Gene3D" id="2.60.40.2810">
    <property type="match status" value="1"/>
</dbReference>
<dbReference type="InterPro" id="IPR050708">
    <property type="entry name" value="T6SS_VgrG/RHS"/>
</dbReference>
<dbReference type="SUPFAM" id="SSF49299">
    <property type="entry name" value="PKD domain"/>
    <property type="match status" value="1"/>
</dbReference>
<dbReference type="Pfam" id="PF25023">
    <property type="entry name" value="TEN_YD-shell"/>
    <property type="match status" value="4"/>
</dbReference>
<dbReference type="SMART" id="SM00089">
    <property type="entry name" value="PKD"/>
    <property type="match status" value="2"/>
</dbReference>
<dbReference type="Pfam" id="PF00092">
    <property type="entry name" value="VWA"/>
    <property type="match status" value="1"/>
</dbReference>
<dbReference type="SUPFAM" id="SSF63829">
    <property type="entry name" value="Calcium-dependent phosphotriesterase"/>
    <property type="match status" value="1"/>
</dbReference>
<dbReference type="PROSITE" id="PS50093">
    <property type="entry name" value="PKD"/>
    <property type="match status" value="1"/>
</dbReference>
<organism evidence="7 8">
    <name type="scientific">Spartinivicinus marinus</name>
    <dbReference type="NCBI Taxonomy" id="2994442"/>
    <lineage>
        <taxon>Bacteria</taxon>
        <taxon>Pseudomonadati</taxon>
        <taxon>Pseudomonadota</taxon>
        <taxon>Gammaproteobacteria</taxon>
        <taxon>Oceanospirillales</taxon>
        <taxon>Zooshikellaceae</taxon>
        <taxon>Spartinivicinus</taxon>
    </lineage>
</organism>
<dbReference type="SMART" id="SM00736">
    <property type="entry name" value="CADG"/>
    <property type="match status" value="4"/>
</dbReference>
<evidence type="ECO:0000259" key="5">
    <source>
        <dbReference type="PROSITE" id="PS50268"/>
    </source>
</evidence>
<accession>A0A853I919</accession>
<comment type="caution">
    <text evidence="7">The sequence shown here is derived from an EMBL/GenBank/DDBJ whole genome shotgun (WGS) entry which is preliminary data.</text>
</comment>
<dbReference type="PROSITE" id="PS50234">
    <property type="entry name" value="VWFA"/>
    <property type="match status" value="1"/>
</dbReference>
<dbReference type="NCBIfam" id="NF012211">
    <property type="entry name" value="tand_rpt_95"/>
    <property type="match status" value="1"/>
</dbReference>
<proteinExistence type="predicted"/>
<name>A0A853I919_9GAMM</name>
<dbReference type="InterPro" id="IPR006530">
    <property type="entry name" value="YD"/>
</dbReference>
<feature type="domain" description="TSP C-terminal" evidence="6">
    <location>
        <begin position="1054"/>
        <end position="1269"/>
    </location>
</feature>
<evidence type="ECO:0000313" key="7">
    <source>
        <dbReference type="EMBL" id="NYZ66564.1"/>
    </source>
</evidence>
<dbReference type="InterPro" id="IPR015919">
    <property type="entry name" value="Cadherin-like_sf"/>
</dbReference>
<dbReference type="PROSITE" id="PS51236">
    <property type="entry name" value="TSP_CTER"/>
    <property type="match status" value="1"/>
</dbReference>
<dbReference type="EMBL" id="JACCKB010000015">
    <property type="protein sequence ID" value="NYZ66564.1"/>
    <property type="molecule type" value="Genomic_DNA"/>
</dbReference>
<dbReference type="InterPro" id="IPR006644">
    <property type="entry name" value="Cadg"/>
</dbReference>
<keyword evidence="1" id="KW-0677">Repeat</keyword>
<dbReference type="GO" id="GO:0005509">
    <property type="term" value="F:calcium ion binding"/>
    <property type="evidence" value="ECO:0007669"/>
    <property type="project" value="InterPro"/>
</dbReference>
<reference evidence="7 8" key="1">
    <citation type="submission" date="2020-07" db="EMBL/GenBank/DDBJ databases">
        <title>Endozoicomonas sp. nov., isolated from sediment.</title>
        <authorList>
            <person name="Gu T."/>
        </authorList>
    </citation>
    <scope>NUCLEOTIDE SEQUENCE [LARGE SCALE GENOMIC DNA]</scope>
    <source>
        <strain evidence="7 8">SM1973</strain>
    </source>
</reference>
<dbReference type="Pfam" id="PF17963">
    <property type="entry name" value="Big_9"/>
    <property type="match status" value="2"/>
</dbReference>
<dbReference type="InterPro" id="IPR013320">
    <property type="entry name" value="ConA-like_dom_sf"/>
</dbReference>
<dbReference type="InterPro" id="IPR002035">
    <property type="entry name" value="VWF_A"/>
</dbReference>
<evidence type="ECO:0000313" key="8">
    <source>
        <dbReference type="Proteomes" id="UP000569732"/>
    </source>
</evidence>
<dbReference type="PROSITE" id="PS50268">
    <property type="entry name" value="CADHERIN_2"/>
    <property type="match status" value="1"/>
</dbReference>
<dbReference type="SUPFAM" id="SSF49313">
    <property type="entry name" value="Cadherin-like"/>
    <property type="match status" value="12"/>
</dbReference>
<dbReference type="SUPFAM" id="SSF49899">
    <property type="entry name" value="Concanavalin A-like lectins/glucanases"/>
    <property type="match status" value="1"/>
</dbReference>
<dbReference type="Gene3D" id="2.60.40.10">
    <property type="entry name" value="Immunoglobulins"/>
    <property type="match status" value="15"/>
</dbReference>
<protein>
    <submittedName>
        <fullName evidence="7">Tandem-95 repeat protein</fullName>
    </submittedName>
</protein>
<evidence type="ECO:0000256" key="1">
    <source>
        <dbReference type="ARBA" id="ARBA00022737"/>
    </source>
</evidence>
<dbReference type="InterPro" id="IPR036465">
    <property type="entry name" value="vWFA_dom_sf"/>
</dbReference>
<keyword evidence="2" id="KW-0732">Signal</keyword>